<name>A0A0C9ZHY7_9AGAM</name>
<dbReference type="Pfam" id="PF21858">
    <property type="entry name" value="DUF6914"/>
    <property type="match status" value="1"/>
</dbReference>
<accession>A0A0C9ZHY7</accession>
<dbReference type="Proteomes" id="UP000054018">
    <property type="component" value="Unassembled WGS sequence"/>
</dbReference>
<evidence type="ECO:0000313" key="1">
    <source>
        <dbReference type="EMBL" id="KIK25604.1"/>
    </source>
</evidence>
<evidence type="ECO:0000313" key="2">
    <source>
        <dbReference type="Proteomes" id="UP000054018"/>
    </source>
</evidence>
<gene>
    <name evidence="1" type="ORF">PISMIDRAFT_677248</name>
</gene>
<dbReference type="OrthoDB" id="2679825at2759"/>
<reference evidence="2" key="2">
    <citation type="submission" date="2015-01" db="EMBL/GenBank/DDBJ databases">
        <title>Evolutionary Origins and Diversification of the Mycorrhizal Mutualists.</title>
        <authorList>
            <consortium name="DOE Joint Genome Institute"/>
            <consortium name="Mycorrhizal Genomics Consortium"/>
            <person name="Kohler A."/>
            <person name="Kuo A."/>
            <person name="Nagy L.G."/>
            <person name="Floudas D."/>
            <person name="Copeland A."/>
            <person name="Barry K.W."/>
            <person name="Cichocki N."/>
            <person name="Veneault-Fourrey C."/>
            <person name="LaButti K."/>
            <person name="Lindquist E.A."/>
            <person name="Lipzen A."/>
            <person name="Lundell T."/>
            <person name="Morin E."/>
            <person name="Murat C."/>
            <person name="Riley R."/>
            <person name="Ohm R."/>
            <person name="Sun H."/>
            <person name="Tunlid A."/>
            <person name="Henrissat B."/>
            <person name="Grigoriev I.V."/>
            <person name="Hibbett D.S."/>
            <person name="Martin F."/>
        </authorList>
    </citation>
    <scope>NUCLEOTIDE SEQUENCE [LARGE SCALE GENOMIC DNA]</scope>
    <source>
        <strain evidence="2">441</strain>
    </source>
</reference>
<protein>
    <submittedName>
        <fullName evidence="1">Uncharacterized protein</fullName>
    </submittedName>
</protein>
<proteinExistence type="predicted"/>
<dbReference type="InterPro" id="IPR054208">
    <property type="entry name" value="DUF6914"/>
</dbReference>
<dbReference type="EMBL" id="KN833707">
    <property type="protein sequence ID" value="KIK25604.1"/>
    <property type="molecule type" value="Genomic_DNA"/>
</dbReference>
<sequence>MPTPWLIIRYHWALLTGPKSISDNSIGKRFHAREQMTMVSNRPQPIRQFEERDINMTPTAMILVRVVVAKIVDQQRMENILRRNVPIRTGNPSWSCVAWVKEAYETLMADGGVSGTHAPNWQTVRDAAMWYAGYKARMHRFDGRGQFDVTKVATLDILRNGEGDFRGHGREMFS</sequence>
<organism evidence="1 2">
    <name type="scientific">Pisolithus microcarpus 441</name>
    <dbReference type="NCBI Taxonomy" id="765257"/>
    <lineage>
        <taxon>Eukaryota</taxon>
        <taxon>Fungi</taxon>
        <taxon>Dikarya</taxon>
        <taxon>Basidiomycota</taxon>
        <taxon>Agaricomycotina</taxon>
        <taxon>Agaricomycetes</taxon>
        <taxon>Agaricomycetidae</taxon>
        <taxon>Boletales</taxon>
        <taxon>Sclerodermatineae</taxon>
        <taxon>Pisolithaceae</taxon>
        <taxon>Pisolithus</taxon>
    </lineage>
</organism>
<dbReference type="AlphaFoldDB" id="A0A0C9ZHY7"/>
<keyword evidence="2" id="KW-1185">Reference proteome</keyword>
<dbReference type="HOGENOM" id="CLU_095770_2_0_1"/>
<reference evidence="1 2" key="1">
    <citation type="submission" date="2014-04" db="EMBL/GenBank/DDBJ databases">
        <authorList>
            <consortium name="DOE Joint Genome Institute"/>
            <person name="Kuo A."/>
            <person name="Kohler A."/>
            <person name="Costa M.D."/>
            <person name="Nagy L.G."/>
            <person name="Floudas D."/>
            <person name="Copeland A."/>
            <person name="Barry K.W."/>
            <person name="Cichocki N."/>
            <person name="Veneault-Fourrey C."/>
            <person name="LaButti K."/>
            <person name="Lindquist E.A."/>
            <person name="Lipzen A."/>
            <person name="Lundell T."/>
            <person name="Morin E."/>
            <person name="Murat C."/>
            <person name="Sun H."/>
            <person name="Tunlid A."/>
            <person name="Henrissat B."/>
            <person name="Grigoriev I.V."/>
            <person name="Hibbett D.S."/>
            <person name="Martin F."/>
            <person name="Nordberg H.P."/>
            <person name="Cantor M.N."/>
            <person name="Hua S.X."/>
        </authorList>
    </citation>
    <scope>NUCLEOTIDE SEQUENCE [LARGE SCALE GENOMIC DNA]</scope>
    <source>
        <strain evidence="1 2">441</strain>
    </source>
</reference>